<dbReference type="InterPro" id="IPR001563">
    <property type="entry name" value="Peptidase_S10"/>
</dbReference>
<evidence type="ECO:0000313" key="1">
    <source>
        <dbReference type="EMBL" id="NBH62092.1"/>
    </source>
</evidence>
<reference evidence="1 2" key="1">
    <citation type="submission" date="2018-08" db="EMBL/GenBank/DDBJ databases">
        <title>Murine metabolic-syndrome-specific gut microbial biobank.</title>
        <authorList>
            <person name="Liu C."/>
        </authorList>
    </citation>
    <scope>NUCLEOTIDE SEQUENCE [LARGE SCALE GENOMIC DNA]</scope>
    <source>
        <strain evidence="1 2">28</strain>
    </source>
</reference>
<accession>A0A845QIT5</accession>
<dbReference type="AlphaFoldDB" id="A0A845QIT5"/>
<organism evidence="1 2">
    <name type="scientific">Anaerotruncus colihominis</name>
    <dbReference type="NCBI Taxonomy" id="169435"/>
    <lineage>
        <taxon>Bacteria</taxon>
        <taxon>Bacillati</taxon>
        <taxon>Bacillota</taxon>
        <taxon>Clostridia</taxon>
        <taxon>Eubacteriales</taxon>
        <taxon>Oscillospiraceae</taxon>
        <taxon>Anaerotruncus</taxon>
    </lineage>
</organism>
<gene>
    <name evidence="1" type="ORF">D0435_10555</name>
</gene>
<evidence type="ECO:0000313" key="2">
    <source>
        <dbReference type="Proteomes" id="UP000446866"/>
    </source>
</evidence>
<name>A0A845QIT5_9FIRM</name>
<dbReference type="GO" id="GO:0004185">
    <property type="term" value="F:serine-type carboxypeptidase activity"/>
    <property type="evidence" value="ECO:0007669"/>
    <property type="project" value="InterPro"/>
</dbReference>
<dbReference type="GO" id="GO:0006508">
    <property type="term" value="P:proteolysis"/>
    <property type="evidence" value="ECO:0007669"/>
    <property type="project" value="InterPro"/>
</dbReference>
<dbReference type="Gene3D" id="3.40.50.1820">
    <property type="entry name" value="alpha/beta hydrolase"/>
    <property type="match status" value="1"/>
</dbReference>
<dbReference type="SUPFAM" id="SSF53474">
    <property type="entry name" value="alpha/beta-Hydrolases"/>
    <property type="match status" value="1"/>
</dbReference>
<dbReference type="Pfam" id="PF00450">
    <property type="entry name" value="Peptidase_S10"/>
    <property type="match status" value="1"/>
</dbReference>
<evidence type="ECO:0008006" key="3">
    <source>
        <dbReference type="Google" id="ProtNLM"/>
    </source>
</evidence>
<comment type="caution">
    <text evidence="1">The sequence shown here is derived from an EMBL/GenBank/DDBJ whole genome shotgun (WGS) entry which is preliminary data.</text>
</comment>
<sequence>MGGTEMRDFVPFYWEQEKKTSTGDTYLVRLSDFVLTDDGGEAEAAMYSYSYIGLPENKEKPVVFAYNGGPGSASEWLHMGLLGPKIMEIPGYPKVERPAKYDFTENTSFLLDCCDLVLIDPVGTGFAPLLKEEAAEKYYETQGDAVSFAKFIVNWLKINQRKDAPVYLLGESYGTIRNVVLADELPDDVNLRGIISVGTSLNVGAKGTLLVEPNVRRLGVNAAVCRYHFHPELDEADFIRDAMEFAYGDYAHALLMGNRLPADKREKVLEKLAYYSGLDRALLDKQNLRFSEQDFMTKLCPGEFVSMYDARMTLPLERNGSLANLENADIVEVDFNQEPFISCIGSSIGDCIRAYYDAELNRPEGRVYQDDTLAVAMNWDYRSYEKDTLQLPVDLMKENENLRFLFVNGRYDLSSTFDFMTYYLSQYDLPKDRISCEVLESGHASYIGDGNAKALSSAVRAFIEGDRNEL</sequence>
<dbReference type="Proteomes" id="UP000446866">
    <property type="component" value="Unassembled WGS sequence"/>
</dbReference>
<keyword evidence="2" id="KW-1185">Reference proteome</keyword>
<protein>
    <recommendedName>
        <fullName evidence="3">Peptidase S10</fullName>
    </recommendedName>
</protein>
<dbReference type="InterPro" id="IPR029058">
    <property type="entry name" value="AB_hydrolase_fold"/>
</dbReference>
<proteinExistence type="predicted"/>
<dbReference type="EMBL" id="QXWK01000019">
    <property type="protein sequence ID" value="NBH62092.1"/>
    <property type="molecule type" value="Genomic_DNA"/>
</dbReference>